<evidence type="ECO:0000256" key="1">
    <source>
        <dbReference type="ARBA" id="ARBA00004123"/>
    </source>
</evidence>
<name>A0A8H6SSW4_9AGAR</name>
<dbReference type="GO" id="GO:0000981">
    <property type="term" value="F:DNA-binding transcription factor activity, RNA polymerase II-specific"/>
    <property type="evidence" value="ECO:0007669"/>
    <property type="project" value="InterPro"/>
</dbReference>
<dbReference type="InterPro" id="IPR001138">
    <property type="entry name" value="Zn2Cys6_DnaBD"/>
</dbReference>
<dbReference type="GO" id="GO:0005634">
    <property type="term" value="C:nucleus"/>
    <property type="evidence" value="ECO:0007669"/>
    <property type="project" value="UniProtKB-SubCell"/>
</dbReference>
<dbReference type="GeneID" id="59345658"/>
<comment type="caution">
    <text evidence="8">The sequence shown here is derived from an EMBL/GenBank/DDBJ whole genome shotgun (WGS) entry which is preliminary data.</text>
</comment>
<dbReference type="OrthoDB" id="2309723at2759"/>
<protein>
    <recommendedName>
        <fullName evidence="7">Zn(2)-C6 fungal-type domain-containing protein</fullName>
    </recommendedName>
</protein>
<dbReference type="InterPro" id="IPR050815">
    <property type="entry name" value="TF_fung"/>
</dbReference>
<dbReference type="CDD" id="cd00067">
    <property type="entry name" value="GAL4"/>
    <property type="match status" value="1"/>
</dbReference>
<dbReference type="SUPFAM" id="SSF57701">
    <property type="entry name" value="Zn2/Cys6 DNA-binding domain"/>
    <property type="match status" value="1"/>
</dbReference>
<evidence type="ECO:0000259" key="7">
    <source>
        <dbReference type="PROSITE" id="PS50048"/>
    </source>
</evidence>
<evidence type="ECO:0000313" key="8">
    <source>
        <dbReference type="EMBL" id="KAF7304091.1"/>
    </source>
</evidence>
<dbReference type="CDD" id="cd12148">
    <property type="entry name" value="fungal_TF_MHR"/>
    <property type="match status" value="1"/>
</dbReference>
<accession>A0A8H6SSW4</accession>
<dbReference type="Gene3D" id="4.10.240.10">
    <property type="entry name" value="Zn(2)-C6 fungal-type DNA-binding domain"/>
    <property type="match status" value="1"/>
</dbReference>
<dbReference type="PROSITE" id="PS00463">
    <property type="entry name" value="ZN2_CY6_FUNGAL_1"/>
    <property type="match status" value="1"/>
</dbReference>
<evidence type="ECO:0000313" key="9">
    <source>
        <dbReference type="Proteomes" id="UP000636479"/>
    </source>
</evidence>
<reference evidence="8" key="1">
    <citation type="submission" date="2020-05" db="EMBL/GenBank/DDBJ databases">
        <title>Mycena genomes resolve the evolution of fungal bioluminescence.</title>
        <authorList>
            <person name="Tsai I.J."/>
        </authorList>
    </citation>
    <scope>NUCLEOTIDE SEQUENCE</scope>
    <source>
        <strain evidence="8">171206Taipei</strain>
    </source>
</reference>
<dbReference type="EMBL" id="JACAZF010000005">
    <property type="protein sequence ID" value="KAF7304091.1"/>
    <property type="molecule type" value="Genomic_DNA"/>
</dbReference>
<feature type="domain" description="Zn(2)-C6 fungal-type" evidence="7">
    <location>
        <begin position="19"/>
        <end position="51"/>
    </location>
</feature>
<organism evidence="8 9">
    <name type="scientific">Mycena indigotica</name>
    <dbReference type="NCBI Taxonomy" id="2126181"/>
    <lineage>
        <taxon>Eukaryota</taxon>
        <taxon>Fungi</taxon>
        <taxon>Dikarya</taxon>
        <taxon>Basidiomycota</taxon>
        <taxon>Agaricomycotina</taxon>
        <taxon>Agaricomycetes</taxon>
        <taxon>Agaricomycetidae</taxon>
        <taxon>Agaricales</taxon>
        <taxon>Marasmiineae</taxon>
        <taxon>Mycenaceae</taxon>
        <taxon>Mycena</taxon>
    </lineage>
</organism>
<evidence type="ECO:0000256" key="5">
    <source>
        <dbReference type="ARBA" id="ARBA00023242"/>
    </source>
</evidence>
<evidence type="ECO:0000256" key="6">
    <source>
        <dbReference type="SAM" id="MobiDB-lite"/>
    </source>
</evidence>
<sequence length="576" mass="63307">MASDSNKASAVRPLRRGKACFNCRHLKIKCDGERPMCGPCIRVPKDDPCEYADTMSRTQELQDTVHRLQSRIDELQAQTGTAGPSRLFSPYPSHSSMRGSPFSEHSAGSHRSYMSDDAPDFDEPPFPMIQLLIQSFLPHALQFGFFLDIQRFHDAALLPLPMGDPLRPSPALLCVVYLWGVRLSQLQPLLASEPTFLRRAQQHISTAISSVLESSSTVIYTIQAQILLSTYLFRVNRLLEAEVHVNGAATLALRYGLHRIRSSRAHSPSLSAQLSLSMTQSTDAVHEGERIRGFWALASLQSHICVTQNGSSTSAAFCVLEGPAADIDTPWPLEITDYANGGLHSGYRGQESIRHLMTDDTFNAGSPVSLLLAKASVLMYRATRLAATKLSNLSPQQTTSHLAACSLLDRRLTQFWQSLPPIYTVYSDGSSARCLAMTHALTAGAVLKVHSSSSRSTATRGASVNTSHQRTLFAARTILEALGDIRIPDRAIAHPVVGSLGFFACKTLIEEFQRVRTSDWSIRTPTTAHHGQHYNSEVTALMVEVNAGLATMQVYAADSPLVDHQLQQLRRDYDGL</sequence>
<dbReference type="PANTHER" id="PTHR47338">
    <property type="entry name" value="ZN(II)2CYS6 TRANSCRIPTION FACTOR (EUROFUNG)-RELATED"/>
    <property type="match status" value="1"/>
</dbReference>
<keyword evidence="3" id="KW-0805">Transcription regulation</keyword>
<keyword evidence="9" id="KW-1185">Reference proteome</keyword>
<evidence type="ECO:0000256" key="2">
    <source>
        <dbReference type="ARBA" id="ARBA00022723"/>
    </source>
</evidence>
<dbReference type="InterPro" id="IPR036864">
    <property type="entry name" value="Zn2-C6_fun-type_DNA-bd_sf"/>
</dbReference>
<keyword evidence="4" id="KW-0804">Transcription</keyword>
<dbReference type="PANTHER" id="PTHR47338:SF29">
    <property type="entry name" value="ZN(2)-C6 FUNGAL-TYPE DOMAIN-CONTAINING PROTEIN"/>
    <property type="match status" value="1"/>
</dbReference>
<dbReference type="GO" id="GO:0008270">
    <property type="term" value="F:zinc ion binding"/>
    <property type="evidence" value="ECO:0007669"/>
    <property type="project" value="InterPro"/>
</dbReference>
<dbReference type="Proteomes" id="UP000636479">
    <property type="component" value="Unassembled WGS sequence"/>
</dbReference>
<keyword evidence="5" id="KW-0539">Nucleus</keyword>
<gene>
    <name evidence="8" type="ORF">MIND_00640600</name>
</gene>
<evidence type="ECO:0000256" key="4">
    <source>
        <dbReference type="ARBA" id="ARBA00023163"/>
    </source>
</evidence>
<keyword evidence="2" id="KW-0479">Metal-binding</keyword>
<dbReference type="AlphaFoldDB" id="A0A8H6SSW4"/>
<dbReference type="PROSITE" id="PS50048">
    <property type="entry name" value="ZN2_CY6_FUNGAL_2"/>
    <property type="match status" value="1"/>
</dbReference>
<dbReference type="SMART" id="SM00066">
    <property type="entry name" value="GAL4"/>
    <property type="match status" value="1"/>
</dbReference>
<evidence type="ECO:0000256" key="3">
    <source>
        <dbReference type="ARBA" id="ARBA00023015"/>
    </source>
</evidence>
<feature type="region of interest" description="Disordered" evidence="6">
    <location>
        <begin position="79"/>
        <end position="116"/>
    </location>
</feature>
<dbReference type="Pfam" id="PF00172">
    <property type="entry name" value="Zn_clus"/>
    <property type="match status" value="1"/>
</dbReference>
<proteinExistence type="predicted"/>
<dbReference type="RefSeq" id="XP_037221063.1">
    <property type="nucleotide sequence ID" value="XM_037363142.1"/>
</dbReference>
<comment type="subcellular location">
    <subcellularLocation>
        <location evidence="1">Nucleus</location>
    </subcellularLocation>
</comment>